<accession>A0A816BAR1</accession>
<comment type="caution">
    <text evidence="2">The sequence shown here is derived from an EMBL/GenBank/DDBJ whole genome shotgun (WGS) entry which is preliminary data.</text>
</comment>
<dbReference type="Proteomes" id="UP000681722">
    <property type="component" value="Unassembled WGS sequence"/>
</dbReference>
<protein>
    <submittedName>
        <fullName evidence="2">Uncharacterized protein</fullName>
    </submittedName>
</protein>
<dbReference type="EMBL" id="CAJNOK010040836">
    <property type="protein sequence ID" value="CAF1553789.1"/>
    <property type="molecule type" value="Genomic_DNA"/>
</dbReference>
<gene>
    <name evidence="2" type="ORF">GPM918_LOCUS42870</name>
    <name evidence="1" type="ORF">OVA965_LOCUS39441</name>
    <name evidence="4" type="ORF">SRO942_LOCUS44209</name>
    <name evidence="3" type="ORF">TMI583_LOCUS40746</name>
</gene>
<feature type="non-terminal residue" evidence="2">
    <location>
        <position position="1"/>
    </location>
</feature>
<evidence type="ECO:0000313" key="4">
    <source>
        <dbReference type="EMBL" id="CAF4488578.1"/>
    </source>
</evidence>
<sequence>FVADREPPCGVNLGSVEPLGYPATNMVDERYPVIDQETNETRLE</sequence>
<dbReference type="Proteomes" id="UP000682733">
    <property type="component" value="Unassembled WGS sequence"/>
</dbReference>
<organism evidence="2 5">
    <name type="scientific">Didymodactylos carnosus</name>
    <dbReference type="NCBI Taxonomy" id="1234261"/>
    <lineage>
        <taxon>Eukaryota</taxon>
        <taxon>Metazoa</taxon>
        <taxon>Spiralia</taxon>
        <taxon>Gnathifera</taxon>
        <taxon>Rotifera</taxon>
        <taxon>Eurotatoria</taxon>
        <taxon>Bdelloidea</taxon>
        <taxon>Philodinida</taxon>
        <taxon>Philodinidae</taxon>
        <taxon>Didymodactylos</taxon>
    </lineage>
</organism>
<dbReference type="EMBL" id="CAJOBC010103869">
    <property type="protein sequence ID" value="CAF4488578.1"/>
    <property type="molecule type" value="Genomic_DNA"/>
</dbReference>
<dbReference type="AlphaFoldDB" id="A0A816BAR1"/>
<evidence type="ECO:0000313" key="2">
    <source>
        <dbReference type="EMBL" id="CAF1607827.1"/>
    </source>
</evidence>
<dbReference type="Proteomes" id="UP000663829">
    <property type="component" value="Unassembled WGS sequence"/>
</dbReference>
<evidence type="ECO:0000313" key="5">
    <source>
        <dbReference type="Proteomes" id="UP000663829"/>
    </source>
</evidence>
<evidence type="ECO:0000313" key="3">
    <source>
        <dbReference type="EMBL" id="CAF4344404.1"/>
    </source>
</evidence>
<proteinExistence type="predicted"/>
<name>A0A816BAR1_9BILA</name>
<dbReference type="OrthoDB" id="10011481at2759"/>
<dbReference type="EMBL" id="CAJOBA010063340">
    <property type="protein sequence ID" value="CAF4344404.1"/>
    <property type="molecule type" value="Genomic_DNA"/>
</dbReference>
<reference evidence="2" key="1">
    <citation type="submission" date="2021-02" db="EMBL/GenBank/DDBJ databases">
        <authorList>
            <person name="Nowell W R."/>
        </authorList>
    </citation>
    <scope>NUCLEOTIDE SEQUENCE</scope>
</reference>
<evidence type="ECO:0000313" key="1">
    <source>
        <dbReference type="EMBL" id="CAF1553789.1"/>
    </source>
</evidence>
<dbReference type="EMBL" id="CAJNOQ010037261">
    <property type="protein sequence ID" value="CAF1607827.1"/>
    <property type="molecule type" value="Genomic_DNA"/>
</dbReference>
<dbReference type="Proteomes" id="UP000677228">
    <property type="component" value="Unassembled WGS sequence"/>
</dbReference>
<keyword evidence="5" id="KW-1185">Reference proteome</keyword>